<accession>A0A0M0GPC4</accession>
<name>A0A0M0GPC4_9BACI</name>
<dbReference type="Pfam" id="PF10055">
    <property type="entry name" value="DUF2292"/>
    <property type="match status" value="1"/>
</dbReference>
<evidence type="ECO:0000313" key="3">
    <source>
        <dbReference type="Proteomes" id="UP000037405"/>
    </source>
</evidence>
<keyword evidence="3" id="KW-1185">Reference proteome</keyword>
<dbReference type="PATRIC" id="fig|189381.12.peg.1049"/>
<proteinExistence type="predicted"/>
<dbReference type="AlphaFoldDB" id="A0A0M0GPC4"/>
<evidence type="ECO:0000313" key="2">
    <source>
        <dbReference type="EMBL" id="KON91780.1"/>
    </source>
</evidence>
<dbReference type="EMBL" id="LGUE01000001">
    <property type="protein sequence ID" value="KON91780.1"/>
    <property type="molecule type" value="Genomic_DNA"/>
</dbReference>
<sequence length="61" mass="6913">MDPDVETGGKSMNKKDKQEDVAGWMDTINSMLENMDFGSITIVVQNGKVIQLERNEKVRIK</sequence>
<protein>
    <recommendedName>
        <fullName evidence="4">DUF2292 domain-containing protein</fullName>
    </recommendedName>
</protein>
<evidence type="ECO:0000256" key="1">
    <source>
        <dbReference type="SAM" id="MobiDB-lite"/>
    </source>
</evidence>
<reference evidence="3" key="1">
    <citation type="submission" date="2015-07" db="EMBL/GenBank/DDBJ databases">
        <title>Fjat-14235 jcm11544.</title>
        <authorList>
            <person name="Liu B."/>
            <person name="Wang J."/>
            <person name="Zhu Y."/>
            <person name="Liu G."/>
            <person name="Chen Q."/>
            <person name="Chen Z."/>
            <person name="Lan J."/>
            <person name="Che J."/>
            <person name="Ge C."/>
            <person name="Shi H."/>
            <person name="Pan Z."/>
            <person name="Liu X."/>
        </authorList>
    </citation>
    <scope>NUCLEOTIDE SEQUENCE [LARGE SCALE GENOMIC DNA]</scope>
    <source>
        <strain evidence="3">JCM 11544</strain>
    </source>
</reference>
<organism evidence="2 3">
    <name type="scientific">Rossellomorea marisflavi</name>
    <dbReference type="NCBI Taxonomy" id="189381"/>
    <lineage>
        <taxon>Bacteria</taxon>
        <taxon>Bacillati</taxon>
        <taxon>Bacillota</taxon>
        <taxon>Bacilli</taxon>
        <taxon>Bacillales</taxon>
        <taxon>Bacillaceae</taxon>
        <taxon>Rossellomorea</taxon>
    </lineage>
</organism>
<evidence type="ECO:0008006" key="4">
    <source>
        <dbReference type="Google" id="ProtNLM"/>
    </source>
</evidence>
<feature type="region of interest" description="Disordered" evidence="1">
    <location>
        <begin position="1"/>
        <end position="20"/>
    </location>
</feature>
<dbReference type="STRING" id="189381.GCA_900166615_03362"/>
<comment type="caution">
    <text evidence="2">The sequence shown here is derived from an EMBL/GenBank/DDBJ whole genome shotgun (WGS) entry which is preliminary data.</text>
</comment>
<dbReference type="InterPro" id="IPR018743">
    <property type="entry name" value="DUF2292"/>
</dbReference>
<gene>
    <name evidence="2" type="ORF">AF331_04635</name>
</gene>
<dbReference type="Proteomes" id="UP000037405">
    <property type="component" value="Unassembled WGS sequence"/>
</dbReference>